<feature type="compositionally biased region" description="Polar residues" evidence="1">
    <location>
        <begin position="228"/>
        <end position="243"/>
    </location>
</feature>
<accession>A0A165DKW0</accession>
<feature type="region of interest" description="Disordered" evidence="1">
    <location>
        <begin position="127"/>
        <end position="148"/>
    </location>
</feature>
<dbReference type="EMBL" id="KV424048">
    <property type="protein sequence ID" value="KZT53035.1"/>
    <property type="molecule type" value="Genomic_DNA"/>
</dbReference>
<feature type="compositionally biased region" description="Pro residues" evidence="1">
    <location>
        <begin position="329"/>
        <end position="340"/>
    </location>
</feature>
<reference evidence="3 4" key="1">
    <citation type="journal article" date="2016" name="Mol. Biol. Evol.">
        <title>Comparative Genomics of Early-Diverging Mushroom-Forming Fungi Provides Insights into the Origins of Lignocellulose Decay Capabilities.</title>
        <authorList>
            <person name="Nagy L.G."/>
            <person name="Riley R."/>
            <person name="Tritt A."/>
            <person name="Adam C."/>
            <person name="Daum C."/>
            <person name="Floudas D."/>
            <person name="Sun H."/>
            <person name="Yadav J.S."/>
            <person name="Pangilinan J."/>
            <person name="Larsson K.H."/>
            <person name="Matsuura K."/>
            <person name="Barry K."/>
            <person name="Labutti K."/>
            <person name="Kuo R."/>
            <person name="Ohm R.A."/>
            <person name="Bhattacharya S.S."/>
            <person name="Shirouzu T."/>
            <person name="Yoshinaga Y."/>
            <person name="Martin F.M."/>
            <person name="Grigoriev I.V."/>
            <person name="Hibbett D.S."/>
        </authorList>
    </citation>
    <scope>NUCLEOTIDE SEQUENCE [LARGE SCALE GENOMIC DNA]</scope>
    <source>
        <strain evidence="3 4">HHB12733</strain>
    </source>
</reference>
<dbReference type="Proteomes" id="UP000076842">
    <property type="component" value="Unassembled WGS sequence"/>
</dbReference>
<gene>
    <name evidence="3" type="ORF">CALCODRAFT_64530</name>
</gene>
<evidence type="ECO:0000256" key="1">
    <source>
        <dbReference type="SAM" id="MobiDB-lite"/>
    </source>
</evidence>
<feature type="compositionally biased region" description="Low complexity" evidence="1">
    <location>
        <begin position="244"/>
        <end position="257"/>
    </location>
</feature>
<keyword evidence="2" id="KW-0472">Membrane</keyword>
<proteinExistence type="predicted"/>
<dbReference type="OrthoDB" id="3359616at2759"/>
<dbReference type="AlphaFoldDB" id="A0A165DKW0"/>
<feature type="region of interest" description="Disordered" evidence="1">
    <location>
        <begin position="68"/>
        <end position="88"/>
    </location>
</feature>
<keyword evidence="4" id="KW-1185">Reference proteome</keyword>
<name>A0A165DKW0_9BASI</name>
<feature type="compositionally biased region" description="Pro residues" evidence="1">
    <location>
        <begin position="280"/>
        <end position="289"/>
    </location>
</feature>
<feature type="compositionally biased region" description="Polar residues" evidence="1">
    <location>
        <begin position="265"/>
        <end position="276"/>
    </location>
</feature>
<dbReference type="InParanoid" id="A0A165DKW0"/>
<feature type="region of interest" description="Disordered" evidence="1">
    <location>
        <begin position="189"/>
        <end position="391"/>
    </location>
</feature>
<organism evidence="3 4">
    <name type="scientific">Calocera cornea HHB12733</name>
    <dbReference type="NCBI Taxonomy" id="1353952"/>
    <lineage>
        <taxon>Eukaryota</taxon>
        <taxon>Fungi</taxon>
        <taxon>Dikarya</taxon>
        <taxon>Basidiomycota</taxon>
        <taxon>Agaricomycotina</taxon>
        <taxon>Dacrymycetes</taxon>
        <taxon>Dacrymycetales</taxon>
        <taxon>Dacrymycetaceae</taxon>
        <taxon>Calocera</taxon>
    </lineage>
</organism>
<evidence type="ECO:0000256" key="2">
    <source>
        <dbReference type="SAM" id="Phobius"/>
    </source>
</evidence>
<protein>
    <submittedName>
        <fullName evidence="3">Uncharacterized protein</fullName>
    </submittedName>
</protein>
<evidence type="ECO:0000313" key="3">
    <source>
        <dbReference type="EMBL" id="KZT53035.1"/>
    </source>
</evidence>
<feature type="compositionally biased region" description="Polar residues" evidence="1">
    <location>
        <begin position="381"/>
        <end position="391"/>
    </location>
</feature>
<feature type="transmembrane region" description="Helical" evidence="2">
    <location>
        <begin position="97"/>
        <end position="119"/>
    </location>
</feature>
<evidence type="ECO:0000313" key="4">
    <source>
        <dbReference type="Proteomes" id="UP000076842"/>
    </source>
</evidence>
<sequence length="391" mass="40708">MILYSGTGLSNDIHNVTICNLWDVRTKSWGQLTVDSFVIQGGSSVLTGTGTMSYPMISSTTVGLPGAPSATTSAPLSSGGAADSASSSSSKLGKSQIAGIVVGAVAALALVVLVIALCMRNRSRPTSFNAQLTTPFPGPPTSSIPDGQPHTAFGLSLFNARKDPKEPTPFILPTMAEGPQTSQQYPYLHHSAPPAGYAHSINPPTVSEIPSPPQSPVKDEDGLRRWPSLSTSSGEEPQRSVANPSMSSLGSIISSIRLPRRMRSTSTNSTPANNIRMQPAVPPSQPPNPRNTKFFIANASPAPRPIPEEAAIPPLPLNSDAPGPNTVSAPPPVRIRPLPAPISTTEPTTSSAPPTGRGKSFKSTPPRSGKRAMGPRPLSSPHPSGQPRQSS</sequence>
<dbReference type="STRING" id="1353952.A0A165DKW0"/>
<feature type="compositionally biased region" description="Low complexity" evidence="1">
    <location>
        <begin position="341"/>
        <end position="355"/>
    </location>
</feature>
<keyword evidence="2" id="KW-0812">Transmembrane</keyword>
<keyword evidence="2" id="KW-1133">Transmembrane helix</keyword>